<name>A0A1R4K201_9MICO</name>
<feature type="compositionally biased region" description="Basic and acidic residues" evidence="5">
    <location>
        <begin position="1029"/>
        <end position="1044"/>
    </location>
</feature>
<organism evidence="7 8">
    <name type="scientific">Mycetocola reblochoni REB411</name>
    <dbReference type="NCBI Taxonomy" id="1255698"/>
    <lineage>
        <taxon>Bacteria</taxon>
        <taxon>Bacillati</taxon>
        <taxon>Actinomycetota</taxon>
        <taxon>Actinomycetes</taxon>
        <taxon>Micrococcales</taxon>
        <taxon>Microbacteriaceae</taxon>
        <taxon>Mycetocola</taxon>
    </lineage>
</organism>
<dbReference type="Proteomes" id="UP000196778">
    <property type="component" value="Unassembled WGS sequence"/>
</dbReference>
<comment type="similarity">
    <text evidence="2">Belongs to the glycosyltransferase 2 family.</text>
</comment>
<keyword evidence="6" id="KW-0812">Transmembrane</keyword>
<keyword evidence="3" id="KW-0328">Glycosyltransferase</keyword>
<evidence type="ECO:0000256" key="3">
    <source>
        <dbReference type="ARBA" id="ARBA00022676"/>
    </source>
</evidence>
<accession>A0A1R4K201</accession>
<evidence type="ECO:0000256" key="2">
    <source>
        <dbReference type="ARBA" id="ARBA00006739"/>
    </source>
</evidence>
<evidence type="ECO:0000313" key="7">
    <source>
        <dbReference type="EMBL" id="SJN38053.1"/>
    </source>
</evidence>
<comment type="pathway">
    <text evidence="1">Cell wall biogenesis; cell wall polysaccharide biosynthesis.</text>
</comment>
<feature type="region of interest" description="Disordered" evidence="5">
    <location>
        <begin position="932"/>
        <end position="1143"/>
    </location>
</feature>
<keyword evidence="4 7" id="KW-0808">Transferase</keyword>
<feature type="transmembrane region" description="Helical" evidence="6">
    <location>
        <begin position="409"/>
        <end position="432"/>
    </location>
</feature>
<dbReference type="InterPro" id="IPR029044">
    <property type="entry name" value="Nucleotide-diphossugar_trans"/>
</dbReference>
<feature type="compositionally biased region" description="Basic and acidic residues" evidence="5">
    <location>
        <begin position="1089"/>
        <end position="1098"/>
    </location>
</feature>
<dbReference type="Gene3D" id="3.90.550.10">
    <property type="entry name" value="Spore Coat Polysaccharide Biosynthesis Protein SpsA, Chain A"/>
    <property type="match status" value="1"/>
</dbReference>
<feature type="transmembrane region" description="Helical" evidence="6">
    <location>
        <begin position="498"/>
        <end position="518"/>
    </location>
</feature>
<dbReference type="OrthoDB" id="3734530at2"/>
<reference evidence="8" key="1">
    <citation type="submission" date="2017-02" db="EMBL/GenBank/DDBJ databases">
        <authorList>
            <person name="Dridi B."/>
        </authorList>
    </citation>
    <scope>NUCLEOTIDE SEQUENCE [LARGE SCALE GENOMIC DNA]</scope>
    <source>
        <strain evidence="8">EB411</strain>
    </source>
</reference>
<feature type="transmembrane region" description="Helical" evidence="6">
    <location>
        <begin position="444"/>
        <end position="464"/>
    </location>
</feature>
<feature type="compositionally biased region" description="Basic residues" evidence="5">
    <location>
        <begin position="955"/>
        <end position="971"/>
    </location>
</feature>
<feature type="compositionally biased region" description="Low complexity" evidence="5">
    <location>
        <begin position="1014"/>
        <end position="1025"/>
    </location>
</feature>
<gene>
    <name evidence="7" type="ORF">FM119_10780</name>
</gene>
<dbReference type="PANTHER" id="PTHR43179:SF12">
    <property type="entry name" value="GALACTOFURANOSYLTRANSFERASE GLFT2"/>
    <property type="match status" value="1"/>
</dbReference>
<dbReference type="SUPFAM" id="SSF53448">
    <property type="entry name" value="Nucleotide-diphospho-sugar transferases"/>
    <property type="match status" value="1"/>
</dbReference>
<dbReference type="RefSeq" id="WP_087137995.1">
    <property type="nucleotide sequence ID" value="NZ_FUKR01000058.1"/>
</dbReference>
<proteinExistence type="inferred from homology"/>
<evidence type="ECO:0000256" key="6">
    <source>
        <dbReference type="SAM" id="Phobius"/>
    </source>
</evidence>
<dbReference type="Pfam" id="PF13641">
    <property type="entry name" value="Glyco_tranf_2_3"/>
    <property type="match status" value="1"/>
</dbReference>
<feature type="transmembrane region" description="Helical" evidence="6">
    <location>
        <begin position="691"/>
        <end position="712"/>
    </location>
</feature>
<feature type="transmembrane region" description="Helical" evidence="6">
    <location>
        <begin position="659"/>
        <end position="685"/>
    </location>
</feature>
<protein>
    <submittedName>
        <fullName evidence="7">Glycosyl transferase, family 2</fullName>
    </submittedName>
</protein>
<keyword evidence="6" id="KW-1133">Transmembrane helix</keyword>
<keyword evidence="6" id="KW-0472">Membrane</keyword>
<feature type="compositionally biased region" description="Low complexity" evidence="5">
    <location>
        <begin position="1051"/>
        <end position="1088"/>
    </location>
</feature>
<sequence length="1143" mass="118397">MSPRVTAIVVVHSGHGRDGSDHLSGTLSALAAQTRPADRLVIVATGAPDSVLDTARGFAPTQLVTAPDTLPFGQAVALATRSLPDLDQDELLWFLAQDSTPRPDALRVLVGALETAPSVAIAAPKVLDGQDPSMIASFGQSVTRFGARVDLVSDEMDQGQHDHSSDVLGAQATAMLVRASVFRELGGFDPALVSFDGGLDLSIRARLVGHRVAVAPAAAVLDHGDGVAGPRRDTRASTRRRNTRLARFSQLHRRLVYSPAWALWLHWLALVPTALVRVVVALLRKRPETIAAEIGSALQAAFSRQRLGEARRRLGRAKTVPWSALAPLRISWSEVRRRRRLRAEDDVPVIASERSALRFFDGGGAWVVLASALLGVALVVPLLGGGYLAGANLTQLSGSIGELWRNAGFGWRDISVGQAGAADPFAVVLAVLGSITFWQPSAAVVAIMVAALPLATLGAWFAMVRLTERSAVRIVGAILWTVAPPFVVALADGRLHAVLVHLLVPWLFYAGTAAARSWTAAGAASIIAAVIAASAPSTIPVLLLGWLILLLVSRRGVGRLLWTIIPGLVLFAPLVWTQGVRRGAWLSIVADPGLPANNVTPSGWQLLLGVPSGDGLGWPQLVQGGALPDVIGSLVLPVAFLPLAVCALASLLQRRVAIAAPLLLVGGVGLLSAVVGSHLFLTIFGATTVPIWTGSALSFYWFALILCAGITLDGWRRGSAGVAAAAAVAAAVAVVPVVVTIPTHTAALTAADGRGLPAYVSAAATDDPDTRTLVLRPRGDDTLSAVLVRGEGETLDRQSTIVATSHIATEDEARLAEIAGNMVVASGADTAADLDEFGIRFVVVSQLAAQQGANPAAVAAQSTQIAAVLDANAALSAVGDTDRGVLWQASEAAVSQPVPTIAAPLRAAIFIVTAVVFLAALLLSAPTVSSRRQAELHPRSIGQVRSVESMTSEKRMRRRDRAARRRHRADRGRRATASSTRERRGRPTAAAPAAAPAAIGSTDEGSATGGVIGAARAESASSPSEDAAEERSRDDRPSEDDARDPAGSAEDAPVADATASTADPDIADAPTDAEGTAGVGTTAAAAADTDTHAPDEARVTAAPGSAEEPAALTDAPADGDTPRTGSAPEASANDDNETNGEER</sequence>
<keyword evidence="8" id="KW-1185">Reference proteome</keyword>
<evidence type="ECO:0000256" key="5">
    <source>
        <dbReference type="SAM" id="MobiDB-lite"/>
    </source>
</evidence>
<feature type="transmembrane region" description="Helical" evidence="6">
    <location>
        <begin position="470"/>
        <end position="491"/>
    </location>
</feature>
<feature type="transmembrane region" description="Helical" evidence="6">
    <location>
        <begin position="364"/>
        <end position="389"/>
    </location>
</feature>
<feature type="transmembrane region" description="Helical" evidence="6">
    <location>
        <begin position="905"/>
        <end position="923"/>
    </location>
</feature>
<dbReference type="GO" id="GO:0016757">
    <property type="term" value="F:glycosyltransferase activity"/>
    <property type="evidence" value="ECO:0007669"/>
    <property type="project" value="UniProtKB-KW"/>
</dbReference>
<evidence type="ECO:0000256" key="4">
    <source>
        <dbReference type="ARBA" id="ARBA00022679"/>
    </source>
</evidence>
<dbReference type="PANTHER" id="PTHR43179">
    <property type="entry name" value="RHAMNOSYLTRANSFERASE WBBL"/>
    <property type="match status" value="1"/>
</dbReference>
<feature type="transmembrane region" description="Helical" evidence="6">
    <location>
        <begin position="630"/>
        <end position="652"/>
    </location>
</feature>
<feature type="compositionally biased region" description="Acidic residues" evidence="5">
    <location>
        <begin position="1132"/>
        <end position="1143"/>
    </location>
</feature>
<dbReference type="EMBL" id="FUKR01000058">
    <property type="protein sequence ID" value="SJN38053.1"/>
    <property type="molecule type" value="Genomic_DNA"/>
</dbReference>
<feature type="transmembrane region" description="Helical" evidence="6">
    <location>
        <begin position="559"/>
        <end position="576"/>
    </location>
</feature>
<evidence type="ECO:0000313" key="8">
    <source>
        <dbReference type="Proteomes" id="UP000196778"/>
    </source>
</evidence>
<feature type="transmembrane region" description="Helical" evidence="6">
    <location>
        <begin position="524"/>
        <end position="552"/>
    </location>
</feature>
<feature type="compositionally biased region" description="Low complexity" evidence="5">
    <location>
        <begin position="989"/>
        <end position="998"/>
    </location>
</feature>
<dbReference type="AlphaFoldDB" id="A0A1R4K201"/>
<evidence type="ECO:0000256" key="1">
    <source>
        <dbReference type="ARBA" id="ARBA00004776"/>
    </source>
</evidence>
<feature type="transmembrane region" description="Helical" evidence="6">
    <location>
        <begin position="719"/>
        <end position="739"/>
    </location>
</feature>
<feature type="transmembrane region" description="Helical" evidence="6">
    <location>
        <begin position="261"/>
        <end position="283"/>
    </location>
</feature>